<dbReference type="InterPro" id="IPR001128">
    <property type="entry name" value="Cyt_P450"/>
</dbReference>
<feature type="binding site" description="axial binding residue" evidence="6">
    <location>
        <position position="440"/>
    </location>
    <ligand>
        <name>heme</name>
        <dbReference type="ChEBI" id="CHEBI:30413"/>
    </ligand>
    <ligandPart>
        <name>Fe</name>
        <dbReference type="ChEBI" id="CHEBI:18248"/>
    </ligandPart>
</feature>
<keyword evidence="7" id="KW-0503">Monooxygenase</keyword>
<dbReference type="PROSITE" id="PS00086">
    <property type="entry name" value="CYTOCHROME_P450"/>
    <property type="match status" value="1"/>
</dbReference>
<comment type="caution">
    <text evidence="9">The sequence shown here is derived from an EMBL/GenBank/DDBJ whole genome shotgun (WGS) entry which is preliminary data.</text>
</comment>
<keyword evidence="5 6" id="KW-0408">Iron</keyword>
<comment type="similarity">
    <text evidence="7">Belongs to the cytochrome P450 family.</text>
</comment>
<dbReference type="InterPro" id="IPR002401">
    <property type="entry name" value="Cyt_P450_E_grp-I"/>
</dbReference>
<evidence type="ECO:0000256" key="7">
    <source>
        <dbReference type="RuleBase" id="RU000461"/>
    </source>
</evidence>
<sequence>MEMGFSVWVTVAMTLGGLWVLYRVVKGANEWMYVRKLGKIRHVIPPGDMGWPLLGTQLSFLKAFKSNNPDSFISNFVSRFGETGIYRAFMFGKPCVIVTTPEVCKRVLSDDSTFGPGFPESITKLMGKRAFHGISHDEHKRLRRLTSATFSGQQALSTYLKHIEQVVIESLHDWCSMSRPIEFLTEMRRIAFKVIMYVIAGEKSIDCSVMEALEKEYTTLNRGLKSMAIDLPGFAYHNALKARKNLQKMFKKVVDERRVEKSSTKKGEKMKDMLEMFMEMENDNGSKLSDEEIVDLINALLNAGHESSAHAIMWAVLLLQDNPEVLKKAKEEQQDIVMKRSPNQEGLTLKETRQMEYLSKVIDETLRIVNISFTLFREANTDVNINGFIIPKGWRILTWLRSAHLNSDNYLFSKEFIPSRWGDPKTRANFIPFGAGSRMCPGRDLARLEIYVFLHYFLLNYKLERVNPKCEVKYLPISRPIDNCLANVVRVP</sequence>
<dbReference type="GO" id="GO:0016125">
    <property type="term" value="P:sterol metabolic process"/>
    <property type="evidence" value="ECO:0007669"/>
    <property type="project" value="TreeGrafter"/>
</dbReference>
<dbReference type="GO" id="GO:0020037">
    <property type="term" value="F:heme binding"/>
    <property type="evidence" value="ECO:0007669"/>
    <property type="project" value="InterPro"/>
</dbReference>
<organism evidence="9 10">
    <name type="scientific">Saponaria officinalis</name>
    <name type="common">Common soapwort</name>
    <name type="synonym">Lychnis saponaria</name>
    <dbReference type="NCBI Taxonomy" id="3572"/>
    <lineage>
        <taxon>Eukaryota</taxon>
        <taxon>Viridiplantae</taxon>
        <taxon>Streptophyta</taxon>
        <taxon>Embryophyta</taxon>
        <taxon>Tracheophyta</taxon>
        <taxon>Spermatophyta</taxon>
        <taxon>Magnoliopsida</taxon>
        <taxon>eudicotyledons</taxon>
        <taxon>Gunneridae</taxon>
        <taxon>Pentapetalae</taxon>
        <taxon>Caryophyllales</taxon>
        <taxon>Caryophyllaceae</taxon>
        <taxon>Caryophylleae</taxon>
        <taxon>Saponaria</taxon>
    </lineage>
</organism>
<dbReference type="GO" id="GO:0005783">
    <property type="term" value="C:endoplasmic reticulum"/>
    <property type="evidence" value="ECO:0007669"/>
    <property type="project" value="TreeGrafter"/>
</dbReference>
<dbReference type="Pfam" id="PF00067">
    <property type="entry name" value="p450"/>
    <property type="match status" value="1"/>
</dbReference>
<keyword evidence="6 7" id="KW-0349">Heme</keyword>
<comment type="subcellular location">
    <subcellularLocation>
        <location evidence="1">Membrane</location>
        <topology evidence="1">Single-pass membrane protein</topology>
    </subcellularLocation>
</comment>
<evidence type="ECO:0000256" key="1">
    <source>
        <dbReference type="ARBA" id="ARBA00004167"/>
    </source>
</evidence>
<gene>
    <name evidence="9" type="ORF">RND81_06G219700</name>
</gene>
<protein>
    <submittedName>
        <fullName evidence="9">Uncharacterized protein</fullName>
    </submittedName>
</protein>
<dbReference type="SUPFAM" id="SSF48264">
    <property type="entry name" value="Cytochrome P450"/>
    <property type="match status" value="1"/>
</dbReference>
<evidence type="ECO:0000256" key="8">
    <source>
        <dbReference type="SAM" id="Phobius"/>
    </source>
</evidence>
<dbReference type="GO" id="GO:0016020">
    <property type="term" value="C:membrane"/>
    <property type="evidence" value="ECO:0007669"/>
    <property type="project" value="UniProtKB-SubCell"/>
</dbReference>
<dbReference type="PANTHER" id="PTHR24286:SF356">
    <property type="entry name" value="ENT-KAURENOIC ACID OXIDASE 2"/>
    <property type="match status" value="1"/>
</dbReference>
<evidence type="ECO:0000256" key="6">
    <source>
        <dbReference type="PIRSR" id="PIRSR602401-1"/>
    </source>
</evidence>
<dbReference type="GO" id="GO:0051777">
    <property type="term" value="F:ent-kaurenoic acid monooxygenase activity"/>
    <property type="evidence" value="ECO:0007669"/>
    <property type="project" value="TreeGrafter"/>
</dbReference>
<accession>A0AAW1KD55</accession>
<evidence type="ECO:0000256" key="2">
    <source>
        <dbReference type="ARBA" id="ARBA00022692"/>
    </source>
</evidence>
<dbReference type="GO" id="GO:0016132">
    <property type="term" value="P:brassinosteroid biosynthetic process"/>
    <property type="evidence" value="ECO:0007669"/>
    <property type="project" value="TreeGrafter"/>
</dbReference>
<dbReference type="PANTHER" id="PTHR24286">
    <property type="entry name" value="CYTOCHROME P450 26"/>
    <property type="match status" value="1"/>
</dbReference>
<dbReference type="InterPro" id="IPR017972">
    <property type="entry name" value="Cyt_P450_CS"/>
</dbReference>
<proteinExistence type="inferred from homology"/>
<evidence type="ECO:0000256" key="3">
    <source>
        <dbReference type="ARBA" id="ARBA00022723"/>
    </source>
</evidence>
<dbReference type="EMBL" id="JBDFQZ010000006">
    <property type="protein sequence ID" value="KAK9716230.1"/>
    <property type="molecule type" value="Genomic_DNA"/>
</dbReference>
<keyword evidence="7" id="KW-0560">Oxidoreductase</keyword>
<keyword evidence="3 6" id="KW-0479">Metal-binding</keyword>
<dbReference type="GO" id="GO:0005506">
    <property type="term" value="F:iron ion binding"/>
    <property type="evidence" value="ECO:0007669"/>
    <property type="project" value="InterPro"/>
</dbReference>
<dbReference type="Gene3D" id="1.10.630.10">
    <property type="entry name" value="Cytochrome P450"/>
    <property type="match status" value="1"/>
</dbReference>
<keyword evidence="10" id="KW-1185">Reference proteome</keyword>
<evidence type="ECO:0000256" key="4">
    <source>
        <dbReference type="ARBA" id="ARBA00022989"/>
    </source>
</evidence>
<name>A0AAW1KD55_SAPOF</name>
<dbReference type="InterPro" id="IPR036396">
    <property type="entry name" value="Cyt_P450_sf"/>
</dbReference>
<evidence type="ECO:0000313" key="10">
    <source>
        <dbReference type="Proteomes" id="UP001443914"/>
    </source>
</evidence>
<keyword evidence="2 8" id="KW-0812">Transmembrane</keyword>
<dbReference type="GO" id="GO:0010268">
    <property type="term" value="P:brassinosteroid homeostasis"/>
    <property type="evidence" value="ECO:0007669"/>
    <property type="project" value="TreeGrafter"/>
</dbReference>
<dbReference type="PRINTS" id="PR00463">
    <property type="entry name" value="EP450I"/>
</dbReference>
<dbReference type="AlphaFoldDB" id="A0AAW1KD55"/>
<keyword evidence="4 8" id="KW-1133">Transmembrane helix</keyword>
<dbReference type="PRINTS" id="PR00385">
    <property type="entry name" value="P450"/>
</dbReference>
<feature type="transmembrane region" description="Helical" evidence="8">
    <location>
        <begin position="6"/>
        <end position="25"/>
    </location>
</feature>
<keyword evidence="8" id="KW-0472">Membrane</keyword>
<reference evidence="9" key="1">
    <citation type="submission" date="2024-03" db="EMBL/GenBank/DDBJ databases">
        <title>WGS assembly of Saponaria officinalis var. Norfolk2.</title>
        <authorList>
            <person name="Jenkins J."/>
            <person name="Shu S."/>
            <person name="Grimwood J."/>
            <person name="Barry K."/>
            <person name="Goodstein D."/>
            <person name="Schmutz J."/>
            <person name="Leebens-Mack J."/>
            <person name="Osbourn A."/>
        </authorList>
    </citation>
    <scope>NUCLEOTIDE SEQUENCE [LARGE SCALE GENOMIC DNA]</scope>
    <source>
        <strain evidence="9">JIC</strain>
    </source>
</reference>
<evidence type="ECO:0000313" key="9">
    <source>
        <dbReference type="EMBL" id="KAK9716230.1"/>
    </source>
</evidence>
<evidence type="ECO:0000256" key="5">
    <source>
        <dbReference type="ARBA" id="ARBA00023004"/>
    </source>
</evidence>
<comment type="cofactor">
    <cofactor evidence="6">
        <name>heme</name>
        <dbReference type="ChEBI" id="CHEBI:30413"/>
    </cofactor>
</comment>
<dbReference type="Proteomes" id="UP001443914">
    <property type="component" value="Unassembled WGS sequence"/>
</dbReference>